<evidence type="ECO:0000259" key="1">
    <source>
        <dbReference type="Pfam" id="PF00675"/>
    </source>
</evidence>
<gene>
    <name evidence="3" type="ORF">B0I21_10512</name>
</gene>
<accession>A0A4R7CYQ3</accession>
<proteinExistence type="predicted"/>
<dbReference type="InterPro" id="IPR011765">
    <property type="entry name" value="Pept_M16_N"/>
</dbReference>
<evidence type="ECO:0000313" key="4">
    <source>
        <dbReference type="Proteomes" id="UP000294752"/>
    </source>
</evidence>
<evidence type="ECO:0000313" key="3">
    <source>
        <dbReference type="EMBL" id="TDS12881.1"/>
    </source>
</evidence>
<protein>
    <submittedName>
        <fullName evidence="3">Putative Zn-dependent peptidase</fullName>
    </submittedName>
</protein>
<dbReference type="InterPro" id="IPR007863">
    <property type="entry name" value="Peptidase_M16_C"/>
</dbReference>
<dbReference type="PANTHER" id="PTHR11851:SF224">
    <property type="entry name" value="PROCESSING PROTEASE"/>
    <property type="match status" value="1"/>
</dbReference>
<evidence type="ECO:0000259" key="2">
    <source>
        <dbReference type="Pfam" id="PF05193"/>
    </source>
</evidence>
<comment type="caution">
    <text evidence="3">The sequence shown here is derived from an EMBL/GenBank/DDBJ whole genome shotgun (WGS) entry which is preliminary data.</text>
</comment>
<name>A0A4R7CYQ3_9SPHI</name>
<sequence>MLNRSLAPRKHHIQHIDLIEPEALTFGNGLKAFVFRANDQDLVKAEFVFQNHFSIPENPLLHTCLSHMMKEGTTSRSSAQIAEEVDFYGAYLVPEYSFDHTSLTLYTLTKHVASVLPVLHDVLNHSVFPEAELETYIRNNKQTLQISLQKNDYVARRLFYTQLFGKNRYGQTPTIESYEQLNREDLTALYARQIQPGNCTLLLSGNVSNEIIHAFQELFGGAWTNDSIDLTYEEPVFPAFKPETIVENRSEALQSAIRLGMPGINRTHADYPAVQFVNTLFGGYFGSRLMRNIREEKGFTYSIGSALASLKYNGFFTIATEVGVESTQATLTEIEKEFAALSHTLASDQEIDLVKNYMLGSMLGSLESIFSHADKFKTVYFSGLTYAYFKHYAATIQQMNAQRVQEIARKYFNFNDLTKIIVGQL</sequence>
<feature type="domain" description="Peptidase M16 C-terminal" evidence="2">
    <location>
        <begin position="181"/>
        <end position="356"/>
    </location>
</feature>
<dbReference type="Pfam" id="PF00675">
    <property type="entry name" value="Peptidase_M16"/>
    <property type="match status" value="1"/>
</dbReference>
<organism evidence="3 4">
    <name type="scientific">Sphingobacterium paludis</name>
    <dbReference type="NCBI Taxonomy" id="1476465"/>
    <lineage>
        <taxon>Bacteria</taxon>
        <taxon>Pseudomonadati</taxon>
        <taxon>Bacteroidota</taxon>
        <taxon>Sphingobacteriia</taxon>
        <taxon>Sphingobacteriales</taxon>
        <taxon>Sphingobacteriaceae</taxon>
        <taxon>Sphingobacterium</taxon>
    </lineage>
</organism>
<reference evidence="3 4" key="1">
    <citation type="submission" date="2019-03" db="EMBL/GenBank/DDBJ databases">
        <title>Genomic Encyclopedia of Type Strains, Phase III (KMG-III): the genomes of soil and plant-associated and newly described type strains.</title>
        <authorList>
            <person name="Whitman W."/>
        </authorList>
    </citation>
    <scope>NUCLEOTIDE SEQUENCE [LARGE SCALE GENOMIC DNA]</scope>
    <source>
        <strain evidence="3 4">CGMCC 1.12801</strain>
    </source>
</reference>
<dbReference type="InterPro" id="IPR011249">
    <property type="entry name" value="Metalloenz_LuxS/M16"/>
</dbReference>
<keyword evidence="4" id="KW-1185">Reference proteome</keyword>
<dbReference type="RefSeq" id="WP_133640406.1">
    <property type="nucleotide sequence ID" value="NZ_SNZV01000005.1"/>
</dbReference>
<feature type="domain" description="Peptidase M16 N-terminal" evidence="1">
    <location>
        <begin position="65"/>
        <end position="169"/>
    </location>
</feature>
<dbReference type="PANTHER" id="PTHR11851">
    <property type="entry name" value="METALLOPROTEASE"/>
    <property type="match status" value="1"/>
</dbReference>
<dbReference type="Proteomes" id="UP000294752">
    <property type="component" value="Unassembled WGS sequence"/>
</dbReference>
<dbReference type="InterPro" id="IPR050361">
    <property type="entry name" value="MPP/UQCRC_Complex"/>
</dbReference>
<dbReference type="AlphaFoldDB" id="A0A4R7CYQ3"/>
<dbReference type="EMBL" id="SNZV01000005">
    <property type="protein sequence ID" value="TDS12881.1"/>
    <property type="molecule type" value="Genomic_DNA"/>
</dbReference>
<dbReference type="OrthoDB" id="9811314at2"/>
<dbReference type="Gene3D" id="3.30.830.10">
    <property type="entry name" value="Metalloenzyme, LuxS/M16 peptidase-like"/>
    <property type="match status" value="2"/>
</dbReference>
<dbReference type="SUPFAM" id="SSF63411">
    <property type="entry name" value="LuxS/MPP-like metallohydrolase"/>
    <property type="match status" value="2"/>
</dbReference>
<dbReference type="GO" id="GO:0046872">
    <property type="term" value="F:metal ion binding"/>
    <property type="evidence" value="ECO:0007669"/>
    <property type="project" value="InterPro"/>
</dbReference>
<dbReference type="Pfam" id="PF05193">
    <property type="entry name" value="Peptidase_M16_C"/>
    <property type="match status" value="1"/>
</dbReference>